<keyword evidence="3" id="KW-0238">DNA-binding</keyword>
<comment type="similarity">
    <text evidence="1">Belongs to the BlaI transcriptional regulatory family.</text>
</comment>
<name>A0A1H9RD50_BUTFI</name>
<protein>
    <submittedName>
        <fullName evidence="5">Predicted transcriptional regulator</fullName>
    </submittedName>
</protein>
<reference evidence="5 6" key="1">
    <citation type="submission" date="2016-10" db="EMBL/GenBank/DDBJ databases">
        <authorList>
            <person name="de Groot N.N."/>
        </authorList>
    </citation>
    <scope>NUCLEOTIDE SEQUENCE [LARGE SCALE GENOMIC DNA]</scope>
    <source>
        <strain evidence="5 6">AR40</strain>
    </source>
</reference>
<dbReference type="EMBL" id="FOGJ01000009">
    <property type="protein sequence ID" value="SER70851.1"/>
    <property type="molecule type" value="Genomic_DNA"/>
</dbReference>
<dbReference type="Proteomes" id="UP000182584">
    <property type="component" value="Unassembled WGS sequence"/>
</dbReference>
<evidence type="ECO:0000313" key="5">
    <source>
        <dbReference type="EMBL" id="SER70851.1"/>
    </source>
</evidence>
<keyword evidence="2" id="KW-0805">Transcription regulation</keyword>
<evidence type="ECO:0000256" key="1">
    <source>
        <dbReference type="ARBA" id="ARBA00011046"/>
    </source>
</evidence>
<dbReference type="InterPro" id="IPR005650">
    <property type="entry name" value="BlaI_family"/>
</dbReference>
<keyword evidence="4" id="KW-0804">Transcription</keyword>
<dbReference type="AlphaFoldDB" id="A0A1H9RD50"/>
<dbReference type="InterPro" id="IPR036390">
    <property type="entry name" value="WH_DNA-bd_sf"/>
</dbReference>
<dbReference type="Gene3D" id="1.10.10.10">
    <property type="entry name" value="Winged helix-like DNA-binding domain superfamily/Winged helix DNA-binding domain"/>
    <property type="match status" value="1"/>
</dbReference>
<dbReference type="RefSeq" id="WP_074755720.1">
    <property type="nucleotide sequence ID" value="NZ_FOGJ01000009.1"/>
</dbReference>
<dbReference type="GO" id="GO:0045892">
    <property type="term" value="P:negative regulation of DNA-templated transcription"/>
    <property type="evidence" value="ECO:0007669"/>
    <property type="project" value="InterPro"/>
</dbReference>
<evidence type="ECO:0000256" key="3">
    <source>
        <dbReference type="ARBA" id="ARBA00023125"/>
    </source>
</evidence>
<dbReference type="Pfam" id="PF03965">
    <property type="entry name" value="Penicillinase_R"/>
    <property type="match status" value="1"/>
</dbReference>
<accession>A0A1H9RD50</accession>
<organism evidence="5 6">
    <name type="scientific">Butyrivibrio fibrisolvens</name>
    <dbReference type="NCBI Taxonomy" id="831"/>
    <lineage>
        <taxon>Bacteria</taxon>
        <taxon>Bacillati</taxon>
        <taxon>Bacillota</taxon>
        <taxon>Clostridia</taxon>
        <taxon>Lachnospirales</taxon>
        <taxon>Lachnospiraceae</taxon>
        <taxon>Butyrivibrio</taxon>
    </lineage>
</organism>
<evidence type="ECO:0000256" key="4">
    <source>
        <dbReference type="ARBA" id="ARBA00023163"/>
    </source>
</evidence>
<gene>
    <name evidence="5" type="ORF">SAMN04487884_109126</name>
</gene>
<proteinExistence type="inferred from homology"/>
<sequence length="121" mass="13704">MKSIELAAVQERFADIVWANEPISSGDLVKVCEKELSWKKPTTYTVLRKLCEKGLLQNVDGIVSSRISKEEFYSVKSEQIIEDSYEGSLPAFIAAFTSHKKLSKKEVDEIQKMIDAFKKEG</sequence>
<evidence type="ECO:0000313" key="6">
    <source>
        <dbReference type="Proteomes" id="UP000182584"/>
    </source>
</evidence>
<dbReference type="OrthoDB" id="9795583at2"/>
<dbReference type="SUPFAM" id="SSF46785">
    <property type="entry name" value="Winged helix' DNA-binding domain"/>
    <property type="match status" value="1"/>
</dbReference>
<dbReference type="InterPro" id="IPR036388">
    <property type="entry name" value="WH-like_DNA-bd_sf"/>
</dbReference>
<evidence type="ECO:0000256" key="2">
    <source>
        <dbReference type="ARBA" id="ARBA00023015"/>
    </source>
</evidence>
<dbReference type="GO" id="GO:0003677">
    <property type="term" value="F:DNA binding"/>
    <property type="evidence" value="ECO:0007669"/>
    <property type="project" value="UniProtKB-KW"/>
</dbReference>
<dbReference type="Gene3D" id="1.10.4040.10">
    <property type="entry name" value="Penicillinase repressor domain"/>
    <property type="match status" value="1"/>
</dbReference>